<evidence type="ECO:0000256" key="7">
    <source>
        <dbReference type="ARBA" id="ARBA00022801"/>
    </source>
</evidence>
<dbReference type="PROSITE" id="PS51760">
    <property type="entry name" value="GH10_2"/>
    <property type="match status" value="1"/>
</dbReference>
<dbReference type="SUPFAM" id="SSF51445">
    <property type="entry name" value="(Trans)glycosidases"/>
    <property type="match status" value="1"/>
</dbReference>
<evidence type="ECO:0000313" key="15">
    <source>
        <dbReference type="Proteomes" id="UP001287356"/>
    </source>
</evidence>
<dbReference type="AlphaFoldDB" id="A0AAE0JTP7"/>
<keyword evidence="12" id="KW-0732">Signal</keyword>
<feature type="signal peptide" evidence="12">
    <location>
        <begin position="1"/>
        <end position="19"/>
    </location>
</feature>
<evidence type="ECO:0000259" key="13">
    <source>
        <dbReference type="PROSITE" id="PS51760"/>
    </source>
</evidence>
<evidence type="ECO:0000256" key="3">
    <source>
        <dbReference type="ARBA" id="ARBA00004851"/>
    </source>
</evidence>
<evidence type="ECO:0000256" key="2">
    <source>
        <dbReference type="ARBA" id="ARBA00004613"/>
    </source>
</evidence>
<evidence type="ECO:0000256" key="10">
    <source>
        <dbReference type="ARBA" id="ARBA00023326"/>
    </source>
</evidence>
<evidence type="ECO:0000256" key="9">
    <source>
        <dbReference type="ARBA" id="ARBA00023295"/>
    </source>
</evidence>
<gene>
    <name evidence="14" type="ORF">B0T24DRAFT_691033</name>
</gene>
<feature type="domain" description="GH10" evidence="13">
    <location>
        <begin position="24"/>
        <end position="335"/>
    </location>
</feature>
<dbReference type="Gene3D" id="3.20.20.80">
    <property type="entry name" value="Glycosidases"/>
    <property type="match status" value="1"/>
</dbReference>
<keyword evidence="9 11" id="KW-0326">Glycosidase</keyword>
<comment type="catalytic activity">
    <reaction evidence="1 11">
        <text>Endohydrolysis of (1-&gt;4)-beta-D-xylosidic linkages in xylans.</text>
        <dbReference type="EC" id="3.2.1.8"/>
    </reaction>
</comment>
<keyword evidence="8 11" id="KW-0119">Carbohydrate metabolism</keyword>
<comment type="pathway">
    <text evidence="3">Glycan degradation; xylan degradation.</text>
</comment>
<organism evidence="14 15">
    <name type="scientific">Lasiosphaeria ovina</name>
    <dbReference type="NCBI Taxonomy" id="92902"/>
    <lineage>
        <taxon>Eukaryota</taxon>
        <taxon>Fungi</taxon>
        <taxon>Dikarya</taxon>
        <taxon>Ascomycota</taxon>
        <taxon>Pezizomycotina</taxon>
        <taxon>Sordariomycetes</taxon>
        <taxon>Sordariomycetidae</taxon>
        <taxon>Sordariales</taxon>
        <taxon>Lasiosphaeriaceae</taxon>
        <taxon>Lasiosphaeria</taxon>
    </lineage>
</organism>
<dbReference type="GO" id="GO:0031176">
    <property type="term" value="F:endo-1,4-beta-xylanase activity"/>
    <property type="evidence" value="ECO:0007669"/>
    <property type="project" value="UniProtKB-EC"/>
</dbReference>
<dbReference type="EC" id="3.2.1.8" evidence="11"/>
<dbReference type="SMART" id="SM00633">
    <property type="entry name" value="Glyco_10"/>
    <property type="match status" value="1"/>
</dbReference>
<comment type="subcellular location">
    <subcellularLocation>
        <location evidence="2">Secreted</location>
    </subcellularLocation>
</comment>
<dbReference type="GO" id="GO:0045493">
    <property type="term" value="P:xylan catabolic process"/>
    <property type="evidence" value="ECO:0007669"/>
    <property type="project" value="UniProtKB-KW"/>
</dbReference>
<reference evidence="14" key="1">
    <citation type="journal article" date="2023" name="Mol. Phylogenet. Evol.">
        <title>Genome-scale phylogeny and comparative genomics of the fungal order Sordariales.</title>
        <authorList>
            <person name="Hensen N."/>
            <person name="Bonometti L."/>
            <person name="Westerberg I."/>
            <person name="Brannstrom I.O."/>
            <person name="Guillou S."/>
            <person name="Cros-Aarteil S."/>
            <person name="Calhoun S."/>
            <person name="Haridas S."/>
            <person name="Kuo A."/>
            <person name="Mondo S."/>
            <person name="Pangilinan J."/>
            <person name="Riley R."/>
            <person name="LaButti K."/>
            <person name="Andreopoulos B."/>
            <person name="Lipzen A."/>
            <person name="Chen C."/>
            <person name="Yan M."/>
            <person name="Daum C."/>
            <person name="Ng V."/>
            <person name="Clum A."/>
            <person name="Steindorff A."/>
            <person name="Ohm R.A."/>
            <person name="Martin F."/>
            <person name="Silar P."/>
            <person name="Natvig D.O."/>
            <person name="Lalanne C."/>
            <person name="Gautier V."/>
            <person name="Ament-Velasquez S.L."/>
            <person name="Kruys A."/>
            <person name="Hutchinson M.I."/>
            <person name="Powell A.J."/>
            <person name="Barry K."/>
            <person name="Miller A.N."/>
            <person name="Grigoriev I.V."/>
            <person name="Debuchy R."/>
            <person name="Gladieux P."/>
            <person name="Hiltunen Thoren M."/>
            <person name="Johannesson H."/>
        </authorList>
    </citation>
    <scope>NUCLEOTIDE SEQUENCE</scope>
    <source>
        <strain evidence="14">CBS 958.72</strain>
    </source>
</reference>
<dbReference type="PRINTS" id="PR00134">
    <property type="entry name" value="GLHYDRLASE10"/>
</dbReference>
<name>A0AAE0JTP7_9PEZI</name>
<evidence type="ECO:0000313" key="14">
    <source>
        <dbReference type="EMBL" id="KAK3361380.1"/>
    </source>
</evidence>
<evidence type="ECO:0000256" key="12">
    <source>
        <dbReference type="SAM" id="SignalP"/>
    </source>
</evidence>
<protein>
    <recommendedName>
        <fullName evidence="11">Beta-xylanase</fullName>
        <ecNumber evidence="11">3.2.1.8</ecNumber>
    </recommendedName>
</protein>
<evidence type="ECO:0000256" key="6">
    <source>
        <dbReference type="ARBA" id="ARBA00022651"/>
    </source>
</evidence>
<keyword evidence="15" id="KW-1185">Reference proteome</keyword>
<accession>A0AAE0JTP7</accession>
<dbReference type="InterPro" id="IPR001000">
    <property type="entry name" value="GH10_dom"/>
</dbReference>
<dbReference type="PANTHER" id="PTHR31490:SF35">
    <property type="entry name" value="ENDO-1,4-BETA-XYLANASE"/>
    <property type="match status" value="1"/>
</dbReference>
<keyword evidence="7 11" id="KW-0378">Hydrolase</keyword>
<feature type="chain" id="PRO_5042118765" description="Beta-xylanase" evidence="12">
    <location>
        <begin position="20"/>
        <end position="388"/>
    </location>
</feature>
<dbReference type="PANTHER" id="PTHR31490">
    <property type="entry name" value="GLYCOSYL HYDROLASE"/>
    <property type="match status" value="1"/>
</dbReference>
<comment type="caution">
    <text evidence="14">The sequence shown here is derived from an EMBL/GenBank/DDBJ whole genome shotgun (WGS) entry which is preliminary data.</text>
</comment>
<evidence type="ECO:0000256" key="1">
    <source>
        <dbReference type="ARBA" id="ARBA00000681"/>
    </source>
</evidence>
<evidence type="ECO:0000256" key="11">
    <source>
        <dbReference type="RuleBase" id="RU361174"/>
    </source>
</evidence>
<evidence type="ECO:0000256" key="5">
    <source>
        <dbReference type="ARBA" id="ARBA00022525"/>
    </source>
</evidence>
<dbReference type="InterPro" id="IPR044846">
    <property type="entry name" value="GH10"/>
</dbReference>
<evidence type="ECO:0000256" key="4">
    <source>
        <dbReference type="ARBA" id="ARBA00007495"/>
    </source>
</evidence>
<sequence length="388" mass="42259">MHVLKALIVTSTLTFPALGQLDKWAKAAGLKYFGTAVDNPSLNNQAYMKIVRDTDEFGQITPANGQKWSNTESGQGRFSYGTGDAIANVPKQTGQLLRCHTLVWYNQLPSWVSSSFGRDQMQRIITSHIQNVAGHYKGQCYAWDVVNEAMEDDGKFRQSPMYKAMGVDYITHSFKTAAQTDPGAKLYYNDFNIERCCNAKINATLAMLKTVIAAGARVDGVGMQGHSRVGKSPSKRELKDTMAAFSQLVDELAYTEIDIRHTKLPTTAADREQQAKDYLEVVGACLETPKCVGITVWDFTDQYSWIPGQYSGEGEACLWDKSLNKKPAYTSVISLLQSAASAGLRKTPAPTAPASIVMTATTATAGRGLFATAEGPTITTLSTSSQNS</sequence>
<dbReference type="EMBL" id="JAULSN010000011">
    <property type="protein sequence ID" value="KAK3361380.1"/>
    <property type="molecule type" value="Genomic_DNA"/>
</dbReference>
<comment type="similarity">
    <text evidence="4 11">Belongs to the glycosyl hydrolase 10 (cellulase F) family.</text>
</comment>
<dbReference type="Pfam" id="PF00331">
    <property type="entry name" value="Glyco_hydro_10"/>
    <property type="match status" value="1"/>
</dbReference>
<keyword evidence="5" id="KW-0964">Secreted</keyword>
<proteinExistence type="inferred from homology"/>
<dbReference type="InterPro" id="IPR017853">
    <property type="entry name" value="GH"/>
</dbReference>
<dbReference type="GO" id="GO:0005576">
    <property type="term" value="C:extracellular region"/>
    <property type="evidence" value="ECO:0007669"/>
    <property type="project" value="UniProtKB-SubCell"/>
</dbReference>
<keyword evidence="6" id="KW-0858">Xylan degradation</keyword>
<keyword evidence="10 11" id="KW-0624">Polysaccharide degradation</keyword>
<reference evidence="14" key="2">
    <citation type="submission" date="2023-06" db="EMBL/GenBank/DDBJ databases">
        <authorList>
            <consortium name="Lawrence Berkeley National Laboratory"/>
            <person name="Haridas S."/>
            <person name="Hensen N."/>
            <person name="Bonometti L."/>
            <person name="Westerberg I."/>
            <person name="Brannstrom I.O."/>
            <person name="Guillou S."/>
            <person name="Cros-Aarteil S."/>
            <person name="Calhoun S."/>
            <person name="Kuo A."/>
            <person name="Mondo S."/>
            <person name="Pangilinan J."/>
            <person name="Riley R."/>
            <person name="Labutti K."/>
            <person name="Andreopoulos B."/>
            <person name="Lipzen A."/>
            <person name="Chen C."/>
            <person name="Yanf M."/>
            <person name="Daum C."/>
            <person name="Ng V."/>
            <person name="Clum A."/>
            <person name="Steindorff A."/>
            <person name="Ohm R."/>
            <person name="Martin F."/>
            <person name="Silar P."/>
            <person name="Natvig D."/>
            <person name="Lalanne C."/>
            <person name="Gautier V."/>
            <person name="Ament-Velasquez S.L."/>
            <person name="Kruys A."/>
            <person name="Hutchinson M.I."/>
            <person name="Powell A.J."/>
            <person name="Barry K."/>
            <person name="Miller A.N."/>
            <person name="Grigoriev I.V."/>
            <person name="Debuchy R."/>
            <person name="Gladieux P."/>
            <person name="Thoren M.H."/>
            <person name="Johannesson H."/>
        </authorList>
    </citation>
    <scope>NUCLEOTIDE SEQUENCE</scope>
    <source>
        <strain evidence="14">CBS 958.72</strain>
    </source>
</reference>
<evidence type="ECO:0000256" key="8">
    <source>
        <dbReference type="ARBA" id="ARBA00023277"/>
    </source>
</evidence>
<dbReference type="Proteomes" id="UP001287356">
    <property type="component" value="Unassembled WGS sequence"/>
</dbReference>